<dbReference type="Gene3D" id="3.90.226.10">
    <property type="entry name" value="2-enoyl-CoA Hydratase, Chain A, domain 1"/>
    <property type="match status" value="1"/>
</dbReference>
<dbReference type="RefSeq" id="WP_368503305.1">
    <property type="nucleotide sequence ID" value="NZ_CP162551.1"/>
</dbReference>
<dbReference type="InterPro" id="IPR036366">
    <property type="entry name" value="PGBDSf"/>
</dbReference>
<dbReference type="InterPro" id="IPR055210">
    <property type="entry name" value="CtpA/B_N"/>
</dbReference>
<evidence type="ECO:0000256" key="6">
    <source>
        <dbReference type="ARBA" id="ARBA00066637"/>
    </source>
</evidence>
<dbReference type="InterPro" id="IPR001478">
    <property type="entry name" value="PDZ"/>
</dbReference>
<evidence type="ECO:0000313" key="9">
    <source>
        <dbReference type="EMBL" id="XDI35766.1"/>
    </source>
</evidence>
<evidence type="ECO:0000256" key="7">
    <source>
        <dbReference type="RuleBase" id="RU004404"/>
    </source>
</evidence>
<name>A0AB39BQZ3_9BACI</name>
<dbReference type="CDD" id="cd07560">
    <property type="entry name" value="Peptidase_S41_CPP"/>
    <property type="match status" value="1"/>
</dbReference>
<dbReference type="PANTHER" id="PTHR32060:SF29">
    <property type="entry name" value="CARBOXY-TERMINAL PROCESSING PROTEASE CTPB"/>
    <property type="match status" value="1"/>
</dbReference>
<feature type="domain" description="PDZ" evidence="8">
    <location>
        <begin position="97"/>
        <end position="173"/>
    </location>
</feature>
<dbReference type="SUPFAM" id="SSF47090">
    <property type="entry name" value="PGBD-like"/>
    <property type="match status" value="1"/>
</dbReference>
<dbReference type="Gene3D" id="1.10.101.10">
    <property type="entry name" value="PGBD-like superfamily/PGBD"/>
    <property type="match status" value="1"/>
</dbReference>
<evidence type="ECO:0000259" key="8">
    <source>
        <dbReference type="PROSITE" id="PS50106"/>
    </source>
</evidence>
<keyword evidence="2 7" id="KW-0645">Protease</keyword>
<dbReference type="FunFam" id="2.30.42.10:FF:000063">
    <property type="entry name" value="Peptidase, S41 family"/>
    <property type="match status" value="1"/>
</dbReference>
<dbReference type="GO" id="GO:0007165">
    <property type="term" value="P:signal transduction"/>
    <property type="evidence" value="ECO:0007669"/>
    <property type="project" value="TreeGrafter"/>
</dbReference>
<comment type="similarity">
    <text evidence="1 7">Belongs to the peptidase S41A family.</text>
</comment>
<dbReference type="InterPro" id="IPR004447">
    <property type="entry name" value="Peptidase_S41A"/>
</dbReference>
<protein>
    <recommendedName>
        <fullName evidence="6">C-terminal processing peptidase</fullName>
        <ecNumber evidence="6">3.4.21.102</ecNumber>
    </recommendedName>
</protein>
<dbReference type="InterPro" id="IPR005151">
    <property type="entry name" value="Tail-specific_protease"/>
</dbReference>
<dbReference type="Pfam" id="PF01471">
    <property type="entry name" value="PG_binding_1"/>
    <property type="match status" value="1"/>
</dbReference>
<proteinExistence type="inferred from homology"/>
<evidence type="ECO:0000256" key="5">
    <source>
        <dbReference type="ARBA" id="ARBA00051784"/>
    </source>
</evidence>
<evidence type="ECO:0000256" key="1">
    <source>
        <dbReference type="ARBA" id="ARBA00009179"/>
    </source>
</evidence>
<dbReference type="SMART" id="SM00228">
    <property type="entry name" value="PDZ"/>
    <property type="match status" value="1"/>
</dbReference>
<keyword evidence="4 7" id="KW-0720">Serine protease</keyword>
<dbReference type="FunFam" id="3.30.750.44:FF:000001">
    <property type="entry name" value="S41 family peptidase"/>
    <property type="match status" value="1"/>
</dbReference>
<sequence length="488" mass="52890">MNSKKLLLILVAVVAIGIGSVFLFTGSFALNGNEQASTSEPGNQPNQEEVVTDVESLEKIAKTLAIIQEQYVEEVDEETLIQGAIEGMLDTLDDPYSVYMDQETANQFVESLGSSFEGIGAEVSMTDGTVTIVAPFRESPAENAGLQPNDKIIEIDGESTDGLSLYEAVLKIRGEKGTTVTLTVERAGANELLTIPVIRDDIPIETVRVSTIERDGQTIGLLDITSFSSDTADRFEEGLEELEAQGIDGLLIDVRGNPGGYLDSVEKIGKLIIPGGEPIVQIQDRTGERVRYVSSLDERKPYPIVGLTDRSSASASEILSAALIEAGDYDVVGETTFGKGTVQQTIQLGDGSELKLSLFRWLTSAGNDINGEGVEPTVEVMQPDYFYSAPLTGNETLTLDMMNEQTRSAQTMLKGLGYETGRTDGYFDEQTEEAVRAFQQAEGLNVTGEIDEETASSLQQIIVDEVREESNDKQLQTAIELIIKQAQQ</sequence>
<dbReference type="CDD" id="cd06782">
    <property type="entry name" value="cpPDZ_CPP-like"/>
    <property type="match status" value="1"/>
</dbReference>
<keyword evidence="3 7" id="KW-0378">Hydrolase</keyword>
<dbReference type="EMBL" id="CP162551">
    <property type="protein sequence ID" value="XDI35766.1"/>
    <property type="molecule type" value="Genomic_DNA"/>
</dbReference>
<evidence type="ECO:0000256" key="3">
    <source>
        <dbReference type="ARBA" id="ARBA00022801"/>
    </source>
</evidence>
<dbReference type="AlphaFoldDB" id="A0AB39BQZ3"/>
<dbReference type="InterPro" id="IPR029045">
    <property type="entry name" value="ClpP/crotonase-like_dom_sf"/>
</dbReference>
<accession>A0AB39BQZ3</accession>
<dbReference type="SMART" id="SM00245">
    <property type="entry name" value="TSPc"/>
    <property type="match status" value="1"/>
</dbReference>
<dbReference type="PANTHER" id="PTHR32060">
    <property type="entry name" value="TAIL-SPECIFIC PROTEASE"/>
    <property type="match status" value="1"/>
</dbReference>
<dbReference type="NCBIfam" id="TIGR00225">
    <property type="entry name" value="prc"/>
    <property type="match status" value="1"/>
</dbReference>
<comment type="catalytic activity">
    <reaction evidence="5">
        <text>The enzyme shows specific recognition of a C-terminal tripeptide, Xaa-Yaa-Zaa, in which Xaa is preferably Ala or Leu, Yaa is preferably Ala or Tyr, and Zaa is preferably Ala, but then cleaves at a variable distance from the C-terminus. A typical cleavage is -Ala-Ala-|-Arg-Ala-Ala-Lys-Glu-Asn-Tyr-Ala-Leu-Ala-Ala.</text>
        <dbReference type="EC" id="3.4.21.102"/>
    </reaction>
</comment>
<reference evidence="9" key="1">
    <citation type="submission" date="2024-07" db="EMBL/GenBank/DDBJ databases">
        <title>Identification and characteristics of an arsenic-resistant bacterial isolate, which belongs to a novel species.</title>
        <authorList>
            <person name="Juszczyk A."/>
            <person name="Kowalczyk A."/>
            <person name="Was K."/>
            <person name="Kosowicz W."/>
            <person name="Budzyn A."/>
            <person name="Latowski D."/>
        </authorList>
    </citation>
    <scope>NUCLEOTIDE SEQUENCE</scope>
    <source>
        <strain evidence="9">As8PL</strain>
    </source>
</reference>
<dbReference type="GO" id="GO:0030288">
    <property type="term" value="C:outer membrane-bounded periplasmic space"/>
    <property type="evidence" value="ECO:0007669"/>
    <property type="project" value="TreeGrafter"/>
</dbReference>
<dbReference type="SUPFAM" id="SSF50156">
    <property type="entry name" value="PDZ domain-like"/>
    <property type="match status" value="1"/>
</dbReference>
<dbReference type="PROSITE" id="PS50106">
    <property type="entry name" value="PDZ"/>
    <property type="match status" value="1"/>
</dbReference>
<dbReference type="Gene3D" id="3.30.750.44">
    <property type="match status" value="1"/>
</dbReference>
<dbReference type="Pfam" id="PF13180">
    <property type="entry name" value="PDZ_2"/>
    <property type="match status" value="1"/>
</dbReference>
<dbReference type="Pfam" id="PF03572">
    <property type="entry name" value="Peptidase_S41"/>
    <property type="match status" value="1"/>
</dbReference>
<dbReference type="EC" id="3.4.21.102" evidence="6"/>
<dbReference type="GO" id="GO:0004252">
    <property type="term" value="F:serine-type endopeptidase activity"/>
    <property type="evidence" value="ECO:0007669"/>
    <property type="project" value="UniProtKB-EC"/>
</dbReference>
<evidence type="ECO:0000256" key="4">
    <source>
        <dbReference type="ARBA" id="ARBA00022825"/>
    </source>
</evidence>
<dbReference type="InterPro" id="IPR002477">
    <property type="entry name" value="Peptidoglycan-bd-like"/>
</dbReference>
<dbReference type="InterPro" id="IPR036365">
    <property type="entry name" value="PGBD-like_sf"/>
</dbReference>
<dbReference type="Pfam" id="PF22694">
    <property type="entry name" value="CtpB_N-like"/>
    <property type="match status" value="1"/>
</dbReference>
<organism evidence="9">
    <name type="scientific">Alkalihalophilus sp. As8PL</name>
    <dbReference type="NCBI Taxonomy" id="3237103"/>
    <lineage>
        <taxon>Bacteria</taxon>
        <taxon>Bacillati</taxon>
        <taxon>Bacillota</taxon>
        <taxon>Bacilli</taxon>
        <taxon>Bacillales</taxon>
        <taxon>Bacillaceae</taxon>
        <taxon>Alkalihalophilus</taxon>
    </lineage>
</organism>
<evidence type="ECO:0000256" key="2">
    <source>
        <dbReference type="ARBA" id="ARBA00022670"/>
    </source>
</evidence>
<gene>
    <name evidence="9" type="ORF">AB3N04_13755</name>
</gene>
<dbReference type="GO" id="GO:0006508">
    <property type="term" value="P:proteolysis"/>
    <property type="evidence" value="ECO:0007669"/>
    <property type="project" value="UniProtKB-KW"/>
</dbReference>
<dbReference type="SUPFAM" id="SSF52096">
    <property type="entry name" value="ClpP/crotonase"/>
    <property type="match status" value="1"/>
</dbReference>
<dbReference type="Gene3D" id="2.30.42.10">
    <property type="match status" value="1"/>
</dbReference>
<dbReference type="InterPro" id="IPR036034">
    <property type="entry name" value="PDZ_sf"/>
</dbReference>